<gene>
    <name evidence="1" type="ORF">UFOVP1192_39</name>
</gene>
<protein>
    <submittedName>
        <fullName evidence="1">Uncharacterized protein</fullName>
    </submittedName>
</protein>
<accession>A0A6J5R6A8</accession>
<proteinExistence type="predicted"/>
<organism evidence="1">
    <name type="scientific">uncultured Caudovirales phage</name>
    <dbReference type="NCBI Taxonomy" id="2100421"/>
    <lineage>
        <taxon>Viruses</taxon>
        <taxon>Duplodnaviria</taxon>
        <taxon>Heunggongvirae</taxon>
        <taxon>Uroviricota</taxon>
        <taxon>Caudoviricetes</taxon>
        <taxon>Peduoviridae</taxon>
        <taxon>Maltschvirus</taxon>
        <taxon>Maltschvirus maltsch</taxon>
    </lineage>
</organism>
<sequence>MLLTKDGEYDCVRLLFDGRVLDVHFTTIEEWRMSIEEEDSCEEGGRIIYNKVRVYECEKVIICNLTVDDVAPQLQHLTLVDIFNAASQWVRENEEANECDFAD</sequence>
<reference evidence="1" key="1">
    <citation type="submission" date="2020-05" db="EMBL/GenBank/DDBJ databases">
        <authorList>
            <person name="Chiriac C."/>
            <person name="Salcher M."/>
            <person name="Ghai R."/>
            <person name="Kavagutti S V."/>
        </authorList>
    </citation>
    <scope>NUCLEOTIDE SEQUENCE</scope>
</reference>
<evidence type="ECO:0000313" key="1">
    <source>
        <dbReference type="EMBL" id="CAB4190156.1"/>
    </source>
</evidence>
<dbReference type="EMBL" id="LR797151">
    <property type="protein sequence ID" value="CAB4190156.1"/>
    <property type="molecule type" value="Genomic_DNA"/>
</dbReference>
<name>A0A6J5R6A8_9CAUD</name>